<dbReference type="EMBL" id="LACB01000517">
    <property type="protein sequence ID" value="KAJ9482725.1"/>
    <property type="molecule type" value="Genomic_DNA"/>
</dbReference>
<reference evidence="1" key="2">
    <citation type="journal article" date="2016" name="Fungal Biol.">
        <title>Ochratoxin A production by Penicillium thymicola.</title>
        <authorList>
            <person name="Nguyen H.D.T."/>
            <person name="McMullin D.R."/>
            <person name="Ponomareva E."/>
            <person name="Riley R."/>
            <person name="Pomraning K.R."/>
            <person name="Baker S.E."/>
            <person name="Seifert K.A."/>
        </authorList>
    </citation>
    <scope>NUCLEOTIDE SEQUENCE</scope>
    <source>
        <strain evidence="1">DAOM 180753</strain>
    </source>
</reference>
<accession>A0AAI9T8H9</accession>
<proteinExistence type="predicted"/>
<dbReference type="Proteomes" id="UP001227192">
    <property type="component" value="Unassembled WGS sequence"/>
</dbReference>
<organism evidence="1 2">
    <name type="scientific">Penicillium thymicola</name>
    <dbReference type="NCBI Taxonomy" id="293382"/>
    <lineage>
        <taxon>Eukaryota</taxon>
        <taxon>Fungi</taxon>
        <taxon>Dikarya</taxon>
        <taxon>Ascomycota</taxon>
        <taxon>Pezizomycotina</taxon>
        <taxon>Eurotiomycetes</taxon>
        <taxon>Eurotiomycetidae</taxon>
        <taxon>Eurotiales</taxon>
        <taxon>Aspergillaceae</taxon>
        <taxon>Penicillium</taxon>
    </lineage>
</organism>
<comment type="caution">
    <text evidence="1">The sequence shown here is derived from an EMBL/GenBank/DDBJ whole genome shotgun (WGS) entry which is preliminary data.</text>
</comment>
<evidence type="ECO:0000313" key="2">
    <source>
        <dbReference type="Proteomes" id="UP001227192"/>
    </source>
</evidence>
<dbReference type="AlphaFoldDB" id="A0AAI9T8H9"/>
<protein>
    <submittedName>
        <fullName evidence="1">Uncharacterized protein</fullName>
    </submittedName>
</protein>
<gene>
    <name evidence="1" type="ORF">VN97_g10699</name>
</gene>
<evidence type="ECO:0000313" key="1">
    <source>
        <dbReference type="EMBL" id="KAJ9482725.1"/>
    </source>
</evidence>
<keyword evidence="2" id="KW-1185">Reference proteome</keyword>
<name>A0AAI9T8H9_PENTH</name>
<sequence length="84" mass="9792">MGVYFFLSAESLISKVLFKRMKHHTNLRITYFSALKLLRPTKSKEASYAGRNRFEKSDDLYTYVGTLKRFSLQYTVWSGIKSGL</sequence>
<reference evidence="1" key="1">
    <citation type="submission" date="2015-06" db="EMBL/GenBank/DDBJ databases">
        <authorList>
            <person name="Nguyen H."/>
        </authorList>
    </citation>
    <scope>NUCLEOTIDE SEQUENCE</scope>
    <source>
        <strain evidence="1">DAOM 180753</strain>
    </source>
</reference>